<evidence type="ECO:0000256" key="1">
    <source>
        <dbReference type="SAM" id="MobiDB-lite"/>
    </source>
</evidence>
<keyword evidence="2" id="KW-0472">Membrane</keyword>
<proteinExistence type="predicted"/>
<protein>
    <submittedName>
        <fullName evidence="3">Uncharacterized protein</fullName>
    </submittedName>
</protein>
<dbReference type="EMBL" id="AEYP01066701">
    <property type="status" value="NOT_ANNOTATED_CDS"/>
    <property type="molecule type" value="Genomic_DNA"/>
</dbReference>
<dbReference type="InParanoid" id="M3XTZ6"/>
<accession>M3XTZ6</accession>
<dbReference type="Ensembl" id="ENSMPUT00000002599.1">
    <property type="protein sequence ID" value="ENSMPUP00000002546.1"/>
    <property type="gene ID" value="ENSMPUG00000002576.1"/>
</dbReference>
<evidence type="ECO:0000256" key="2">
    <source>
        <dbReference type="SAM" id="Phobius"/>
    </source>
</evidence>
<dbReference type="AlphaFoldDB" id="M3XTZ6"/>
<sequence>MGPVWLVTVDAVVWLVTVDAVVWLVTVDAVVWLVTVDAVVWLVTVDAVSRCSRSKDQGCQVERSEVSRARTPAVSPVCWEKSHSKQSSTSPGGGLDGFPVPRG</sequence>
<reference evidence="3" key="1">
    <citation type="submission" date="2024-06" db="UniProtKB">
        <authorList>
            <consortium name="Ensembl"/>
        </authorList>
    </citation>
    <scope>IDENTIFICATION</scope>
</reference>
<feature type="region of interest" description="Disordered" evidence="1">
    <location>
        <begin position="55"/>
        <end position="103"/>
    </location>
</feature>
<dbReference type="EMBL" id="AEYP01066702">
    <property type="status" value="NOT_ANNOTATED_CDS"/>
    <property type="molecule type" value="Genomic_DNA"/>
</dbReference>
<evidence type="ECO:0000313" key="3">
    <source>
        <dbReference type="Ensembl" id="ENSMPUP00000002546.1"/>
    </source>
</evidence>
<keyword evidence="2" id="KW-0812">Transmembrane</keyword>
<organism evidence="3">
    <name type="scientific">Mustela putorius furo</name>
    <name type="common">European domestic ferret</name>
    <name type="synonym">Mustela furo</name>
    <dbReference type="NCBI Taxonomy" id="9669"/>
    <lineage>
        <taxon>Eukaryota</taxon>
        <taxon>Metazoa</taxon>
        <taxon>Chordata</taxon>
        <taxon>Craniata</taxon>
        <taxon>Vertebrata</taxon>
        <taxon>Euteleostomi</taxon>
        <taxon>Mammalia</taxon>
        <taxon>Eutheria</taxon>
        <taxon>Laurasiatheria</taxon>
        <taxon>Carnivora</taxon>
        <taxon>Caniformia</taxon>
        <taxon>Musteloidea</taxon>
        <taxon>Mustelidae</taxon>
        <taxon>Mustelinae</taxon>
        <taxon>Mustela</taxon>
    </lineage>
</organism>
<dbReference type="HOGENOM" id="CLU_2262877_0_0_1"/>
<name>M3XTZ6_MUSPF</name>
<feature type="transmembrane region" description="Helical" evidence="2">
    <location>
        <begin position="20"/>
        <end position="45"/>
    </location>
</feature>
<keyword evidence="2" id="KW-1133">Transmembrane helix</keyword>